<evidence type="ECO:0000256" key="1">
    <source>
        <dbReference type="ARBA" id="ARBA00023015"/>
    </source>
</evidence>
<dbReference type="Proteomes" id="UP000752012">
    <property type="component" value="Unassembled WGS sequence"/>
</dbReference>
<dbReference type="EMBL" id="JAATHJ010000057">
    <property type="protein sequence ID" value="NJP39401.1"/>
    <property type="molecule type" value="Genomic_DNA"/>
</dbReference>
<organism evidence="5 6">
    <name type="scientific">Alkalicoccus luteus</name>
    <dbReference type="NCBI Taxonomy" id="1237094"/>
    <lineage>
        <taxon>Bacteria</taxon>
        <taxon>Bacillati</taxon>
        <taxon>Bacillota</taxon>
        <taxon>Bacilli</taxon>
        <taxon>Bacillales</taxon>
        <taxon>Bacillaceae</taxon>
        <taxon>Alkalicoccus</taxon>
    </lineage>
</organism>
<keyword evidence="6" id="KW-1185">Reference proteome</keyword>
<keyword evidence="2" id="KW-0238">DNA-binding</keyword>
<dbReference type="InterPro" id="IPR009057">
    <property type="entry name" value="Homeodomain-like_sf"/>
</dbReference>
<proteinExistence type="predicted"/>
<accession>A0A969PS26</accession>
<protein>
    <submittedName>
        <fullName evidence="5">Helix-turn-helix transcriptional regulator</fullName>
    </submittedName>
</protein>
<feature type="domain" description="HTH araC/xylS-type" evidence="4">
    <location>
        <begin position="52"/>
        <end position="150"/>
    </location>
</feature>
<sequence length="153" mass="17537">MGIEEEEGSRSSEVFLEHSFAQLSLLLAQSAPGTHTSDLVTQPYRFIQPAVFQVMETLKDDYEHAWSLDEMAALLDMSKFQFAHIFKQTVGVSPYSWLQLYRIVRSQDLLLHTHRTITDIAVSCGFSSVSVYNQLFRRLYGVPPGFFRRNNAQ</sequence>
<dbReference type="GO" id="GO:0003700">
    <property type="term" value="F:DNA-binding transcription factor activity"/>
    <property type="evidence" value="ECO:0007669"/>
    <property type="project" value="InterPro"/>
</dbReference>
<evidence type="ECO:0000313" key="6">
    <source>
        <dbReference type="Proteomes" id="UP000752012"/>
    </source>
</evidence>
<dbReference type="SUPFAM" id="SSF46689">
    <property type="entry name" value="Homeodomain-like"/>
    <property type="match status" value="2"/>
</dbReference>
<dbReference type="PROSITE" id="PS00041">
    <property type="entry name" value="HTH_ARAC_FAMILY_1"/>
    <property type="match status" value="1"/>
</dbReference>
<keyword evidence="3" id="KW-0804">Transcription</keyword>
<dbReference type="PROSITE" id="PS01124">
    <property type="entry name" value="HTH_ARAC_FAMILY_2"/>
    <property type="match status" value="1"/>
</dbReference>
<gene>
    <name evidence="5" type="ORF">HCN83_17655</name>
</gene>
<dbReference type="Pfam" id="PF12833">
    <property type="entry name" value="HTH_18"/>
    <property type="match status" value="1"/>
</dbReference>
<evidence type="ECO:0000313" key="5">
    <source>
        <dbReference type="EMBL" id="NJP39401.1"/>
    </source>
</evidence>
<dbReference type="Gene3D" id="1.10.10.60">
    <property type="entry name" value="Homeodomain-like"/>
    <property type="match status" value="2"/>
</dbReference>
<keyword evidence="1" id="KW-0805">Transcription regulation</keyword>
<dbReference type="PRINTS" id="PR00032">
    <property type="entry name" value="HTHARAC"/>
</dbReference>
<comment type="caution">
    <text evidence="5">The sequence shown here is derived from an EMBL/GenBank/DDBJ whole genome shotgun (WGS) entry which is preliminary data.</text>
</comment>
<dbReference type="AlphaFoldDB" id="A0A969PS26"/>
<evidence type="ECO:0000256" key="2">
    <source>
        <dbReference type="ARBA" id="ARBA00023125"/>
    </source>
</evidence>
<name>A0A969PS26_9BACI</name>
<dbReference type="InterPro" id="IPR020449">
    <property type="entry name" value="Tscrpt_reg_AraC-type_HTH"/>
</dbReference>
<dbReference type="InterPro" id="IPR018062">
    <property type="entry name" value="HTH_AraC-typ_CS"/>
</dbReference>
<dbReference type="PANTHER" id="PTHR46796">
    <property type="entry name" value="HTH-TYPE TRANSCRIPTIONAL ACTIVATOR RHAS-RELATED"/>
    <property type="match status" value="1"/>
</dbReference>
<evidence type="ECO:0000256" key="3">
    <source>
        <dbReference type="ARBA" id="ARBA00023163"/>
    </source>
</evidence>
<dbReference type="GO" id="GO:0043565">
    <property type="term" value="F:sequence-specific DNA binding"/>
    <property type="evidence" value="ECO:0007669"/>
    <property type="project" value="InterPro"/>
</dbReference>
<dbReference type="SMART" id="SM00342">
    <property type="entry name" value="HTH_ARAC"/>
    <property type="match status" value="1"/>
</dbReference>
<dbReference type="InterPro" id="IPR050204">
    <property type="entry name" value="AraC_XylS_family_regulators"/>
</dbReference>
<dbReference type="InterPro" id="IPR018060">
    <property type="entry name" value="HTH_AraC"/>
</dbReference>
<evidence type="ECO:0000259" key="4">
    <source>
        <dbReference type="PROSITE" id="PS01124"/>
    </source>
</evidence>
<reference evidence="5 6" key="1">
    <citation type="submission" date="2020-03" db="EMBL/GenBank/DDBJ databases">
        <title>Assessment of the enzymatic potential of alkaline-tolerant lipase obtained from Bacillus luteus H11 (technogenic soil) for the bioremediation of saline soils contaminated with petroleum substances.</title>
        <authorList>
            <person name="Kalwasinska A."/>
        </authorList>
    </citation>
    <scope>NUCLEOTIDE SEQUENCE [LARGE SCALE GENOMIC DNA]</scope>
    <source>
        <strain evidence="5 6">H11</strain>
    </source>
</reference>